<name>A0A7Y0SRI6_VIBPH</name>
<sequence length="99" mass="10756">NFNAIESEGKALIVRGQKGELSDEVESGHNLIRVDENGSVYSLGSVGQASVLITDSGNDFYLPKQVRATVKLHAVAPGQLQFALLEDEYREGLTLEPVR</sequence>
<protein>
    <submittedName>
        <fullName evidence="1">Cadherin repeat domain-containing protein</fullName>
    </submittedName>
</protein>
<proteinExistence type="predicted"/>
<comment type="caution">
    <text evidence="1">The sequence shown here is derived from an EMBL/GenBank/DDBJ whole genome shotgun (WGS) entry which is preliminary data.</text>
</comment>
<accession>A0A7Y0SRI6</accession>
<gene>
    <name evidence="1" type="ORF">HKB16_35220</name>
</gene>
<evidence type="ECO:0000313" key="1">
    <source>
        <dbReference type="EMBL" id="NMU88097.1"/>
    </source>
</evidence>
<dbReference type="EMBL" id="JABCLB010002921">
    <property type="protein sequence ID" value="NMU88097.1"/>
    <property type="molecule type" value="Genomic_DNA"/>
</dbReference>
<organism evidence="1 2">
    <name type="scientific">Vibrio parahaemolyticus</name>
    <dbReference type="NCBI Taxonomy" id="670"/>
    <lineage>
        <taxon>Bacteria</taxon>
        <taxon>Pseudomonadati</taxon>
        <taxon>Pseudomonadota</taxon>
        <taxon>Gammaproteobacteria</taxon>
        <taxon>Vibrionales</taxon>
        <taxon>Vibrionaceae</taxon>
        <taxon>Vibrio</taxon>
    </lineage>
</organism>
<dbReference type="AlphaFoldDB" id="A0A7Y0SRI6"/>
<evidence type="ECO:0000313" key="2">
    <source>
        <dbReference type="Proteomes" id="UP000518904"/>
    </source>
</evidence>
<dbReference type="Proteomes" id="UP000518904">
    <property type="component" value="Unassembled WGS sequence"/>
</dbReference>
<feature type="non-terminal residue" evidence="1">
    <location>
        <position position="1"/>
    </location>
</feature>
<reference evidence="1 2" key="1">
    <citation type="submission" date="2020-04" db="EMBL/GenBank/DDBJ databases">
        <title>Whole-genome sequencing of Vibrio spp. from China reveals different genetic environments of blaCTX-M-14 among diverse lineages.</title>
        <authorList>
            <person name="Zheng Z."/>
            <person name="Ye L."/>
            <person name="Chen S."/>
        </authorList>
    </citation>
    <scope>NUCLEOTIDE SEQUENCE [LARGE SCALE GENOMIC DNA]</scope>
    <source>
        <strain evidence="1 2">Vb0551</strain>
    </source>
</reference>
<feature type="non-terminal residue" evidence="1">
    <location>
        <position position="99"/>
    </location>
</feature>